<protein>
    <submittedName>
        <fullName evidence="2">Uncharacterized protein</fullName>
    </submittedName>
</protein>
<gene>
    <name evidence="2" type="ORF">NKR19_g2488</name>
</gene>
<feature type="compositionally biased region" description="Basic and acidic residues" evidence="1">
    <location>
        <begin position="1"/>
        <end position="27"/>
    </location>
</feature>
<reference evidence="2" key="1">
    <citation type="submission" date="2022-07" db="EMBL/GenBank/DDBJ databases">
        <title>Fungi with potential for degradation of polypropylene.</title>
        <authorList>
            <person name="Gostincar C."/>
        </authorList>
    </citation>
    <scope>NUCLEOTIDE SEQUENCE</scope>
    <source>
        <strain evidence="2">EXF-13287</strain>
    </source>
</reference>
<dbReference type="AlphaFoldDB" id="A0AA38VZR8"/>
<feature type="region of interest" description="Disordered" evidence="1">
    <location>
        <begin position="1"/>
        <end position="58"/>
    </location>
</feature>
<feature type="compositionally biased region" description="Low complexity" evidence="1">
    <location>
        <begin position="41"/>
        <end position="57"/>
    </location>
</feature>
<evidence type="ECO:0000256" key="1">
    <source>
        <dbReference type="SAM" id="MobiDB-lite"/>
    </source>
</evidence>
<sequence>MARAPKRTENRAAKESTKPQRGRDRHCGRVQKTPSPPTAKAASGRPAPSGGAAPGPRRIVKTMNKDLGQLNAIADREDAAMDYRLALSNPRPSPRVISNAFAAASFYGTPPSGKPIDGSLAAAAWDPFVDSSSVAPQQTSGQPWGPCNPYNLSSSPAVSAAHVAGDELYPITPKEPSTEEILMCRNEFEELVQRCFGDKVDNGLYDNLPSHQGYKPSLSNSDMDFFCSGGNGIINNTSPQQDNFTFNNDNMGSSDWVVNWQYDTFLPQENNTALANNDMDFIYGGGNGIIKNPPPQQDIFTFNDNIDFSGGGSNSVIDNSPPQQDILAFINDNMDFSGGGGNGVIDNFAFANSYQPQAVTGTASQPWPRLHYPAAALPNGIHSAPPDPWGPDPSGQ</sequence>
<evidence type="ECO:0000313" key="2">
    <source>
        <dbReference type="EMBL" id="KAJ9161179.1"/>
    </source>
</evidence>
<name>A0AA38VZR8_9PEZI</name>
<evidence type="ECO:0000313" key="3">
    <source>
        <dbReference type="Proteomes" id="UP001174691"/>
    </source>
</evidence>
<keyword evidence="3" id="KW-1185">Reference proteome</keyword>
<dbReference type="EMBL" id="JANBVN010000025">
    <property type="protein sequence ID" value="KAJ9161179.1"/>
    <property type="molecule type" value="Genomic_DNA"/>
</dbReference>
<dbReference type="Proteomes" id="UP001174691">
    <property type="component" value="Unassembled WGS sequence"/>
</dbReference>
<comment type="caution">
    <text evidence="2">The sequence shown here is derived from an EMBL/GenBank/DDBJ whole genome shotgun (WGS) entry which is preliminary data.</text>
</comment>
<accession>A0AA38VZR8</accession>
<proteinExistence type="predicted"/>
<organism evidence="2 3">
    <name type="scientific">Coniochaeta hoffmannii</name>
    <dbReference type="NCBI Taxonomy" id="91930"/>
    <lineage>
        <taxon>Eukaryota</taxon>
        <taxon>Fungi</taxon>
        <taxon>Dikarya</taxon>
        <taxon>Ascomycota</taxon>
        <taxon>Pezizomycotina</taxon>
        <taxon>Sordariomycetes</taxon>
        <taxon>Sordariomycetidae</taxon>
        <taxon>Coniochaetales</taxon>
        <taxon>Coniochaetaceae</taxon>
        <taxon>Coniochaeta</taxon>
    </lineage>
</organism>